<dbReference type="GeneTree" id="ENSGT00940000154755"/>
<keyword evidence="3" id="KW-0732">Signal</keyword>
<evidence type="ECO:0000313" key="6">
    <source>
        <dbReference type="EMBL" id="SBS43359.1"/>
    </source>
</evidence>
<dbReference type="GeneID" id="107375576"/>
<evidence type="ECO:0000313" key="5">
    <source>
        <dbReference type="EMBL" id="KAF7219857.1"/>
    </source>
</evidence>
<reference evidence="7" key="1">
    <citation type="submission" date="2014-08" db="EMBL/GenBank/DDBJ databases">
        <authorList>
            <person name="Senf B."/>
            <person name="Petzold A."/>
            <person name="Downie B.R."/>
            <person name="Koch P."/>
            <person name="Platzer M."/>
        </authorList>
    </citation>
    <scope>NUCLEOTIDE SEQUENCE [LARGE SCALE GENOMIC DNA]</scope>
    <source>
        <strain evidence="7">GRZ</strain>
    </source>
</reference>
<dbReference type="AlphaFoldDB" id="A0A1A8U4W8"/>
<organism evidence="6">
    <name type="scientific">Nothobranchius furzeri</name>
    <name type="common">Turquoise killifish</name>
    <dbReference type="NCBI Taxonomy" id="105023"/>
    <lineage>
        <taxon>Eukaryota</taxon>
        <taxon>Metazoa</taxon>
        <taxon>Chordata</taxon>
        <taxon>Craniata</taxon>
        <taxon>Vertebrata</taxon>
        <taxon>Euteleostomi</taxon>
        <taxon>Actinopterygii</taxon>
        <taxon>Neopterygii</taxon>
        <taxon>Teleostei</taxon>
        <taxon>Neoteleostei</taxon>
        <taxon>Acanthomorphata</taxon>
        <taxon>Ovalentaria</taxon>
        <taxon>Atherinomorphae</taxon>
        <taxon>Cyprinodontiformes</taxon>
        <taxon>Nothobranchiidae</taxon>
        <taxon>Nothobranchius</taxon>
    </lineage>
</organism>
<dbReference type="InterPro" id="IPR000010">
    <property type="entry name" value="Cystatin_dom"/>
</dbReference>
<dbReference type="GO" id="GO:0005615">
    <property type="term" value="C:extracellular space"/>
    <property type="evidence" value="ECO:0007669"/>
    <property type="project" value="TreeGrafter"/>
</dbReference>
<feature type="domain" description="Cystatin" evidence="4">
    <location>
        <begin position="18"/>
        <end position="142"/>
    </location>
</feature>
<reference evidence="7" key="5">
    <citation type="submission" date="2025-05" db="UniProtKB">
        <authorList>
            <consortium name="Ensembl"/>
        </authorList>
    </citation>
    <scope>IDENTIFICATION</scope>
</reference>
<protein>
    <submittedName>
        <fullName evidence="5">Cystatin-C-like</fullName>
    </submittedName>
</protein>
<evidence type="ECO:0000256" key="3">
    <source>
        <dbReference type="SAM" id="SignalP"/>
    </source>
</evidence>
<evidence type="ECO:0000313" key="7">
    <source>
        <dbReference type="Ensembl" id="ENSNFUP00015014425.1"/>
    </source>
</evidence>
<dbReference type="CDD" id="cd00042">
    <property type="entry name" value="CY"/>
    <property type="match status" value="1"/>
</dbReference>
<dbReference type="SUPFAM" id="SSF54403">
    <property type="entry name" value="Cystatin/monellin"/>
    <property type="match status" value="1"/>
</dbReference>
<dbReference type="OMA" id="FTIREYN"/>
<evidence type="ECO:0000256" key="1">
    <source>
        <dbReference type="ARBA" id="ARBA00009403"/>
    </source>
</evidence>
<evidence type="ECO:0000313" key="8">
    <source>
        <dbReference type="Proteomes" id="UP000694548"/>
    </source>
</evidence>
<evidence type="ECO:0000256" key="2">
    <source>
        <dbReference type="ARBA" id="ARBA00023157"/>
    </source>
</evidence>
<dbReference type="Ensembl" id="ENSNFUT00015015139.1">
    <property type="protein sequence ID" value="ENSNFUP00015014425.1"/>
    <property type="gene ID" value="ENSNFUG00015007010.1"/>
</dbReference>
<keyword evidence="2" id="KW-1015">Disulfide bond</keyword>
<dbReference type="EMBL" id="JAAVVJ010000006">
    <property type="protein sequence ID" value="KAF7219857.1"/>
    <property type="molecule type" value="Genomic_DNA"/>
</dbReference>
<proteinExistence type="inferred from homology"/>
<dbReference type="Bgee" id="ENSNFUG00015007010">
    <property type="expression patterns" value="Expressed in liver and 2 other cell types or tissues"/>
</dbReference>
<dbReference type="KEGG" id="nfu:107375576"/>
<dbReference type="InterPro" id="IPR046350">
    <property type="entry name" value="Cystatin_sf"/>
</dbReference>
<reference evidence="6" key="2">
    <citation type="submission" date="2016-05" db="EMBL/GenBank/DDBJ databases">
        <authorList>
            <person name="Lavstsen T."/>
            <person name="Jespersen J.S."/>
        </authorList>
    </citation>
    <scope>NUCLEOTIDE SEQUENCE</scope>
    <source>
        <tissue evidence="6">Brain</tissue>
    </source>
</reference>
<dbReference type="GO" id="GO:0004869">
    <property type="term" value="F:cysteine-type endopeptidase inhibitor activity"/>
    <property type="evidence" value="ECO:0007669"/>
    <property type="project" value="InterPro"/>
</dbReference>
<dbReference type="GO" id="GO:0005737">
    <property type="term" value="C:cytoplasm"/>
    <property type="evidence" value="ECO:0007669"/>
    <property type="project" value="TreeGrafter"/>
</dbReference>
<dbReference type="Proteomes" id="UP000694548">
    <property type="component" value="Chromosome sgr03"/>
</dbReference>
<dbReference type="PANTHER" id="PTHR46186">
    <property type="entry name" value="CYSTATIN"/>
    <property type="match status" value="1"/>
</dbReference>
<reference evidence="6" key="3">
    <citation type="submission" date="2016-06" db="EMBL/GenBank/DDBJ databases">
        <title>The genome of a short-lived fish provides insights into sex chromosome evolution and the genetic control of aging.</title>
        <authorList>
            <person name="Reichwald K."/>
            <person name="Felder M."/>
            <person name="Petzold A."/>
            <person name="Koch P."/>
            <person name="Groth M."/>
            <person name="Platzer M."/>
        </authorList>
    </citation>
    <scope>NUCLEOTIDE SEQUENCE</scope>
    <source>
        <tissue evidence="6">Brain</tissue>
    </source>
</reference>
<gene>
    <name evidence="6" type="primary">OLA.5535</name>
    <name evidence="7" type="synonym">LOC107375576</name>
    <name evidence="5" type="ORF">G4P62_002752</name>
</gene>
<dbReference type="SMART" id="SM00043">
    <property type="entry name" value="CY"/>
    <property type="match status" value="1"/>
</dbReference>
<dbReference type="Proteomes" id="UP000822369">
    <property type="component" value="Chromosome 6"/>
</dbReference>
<dbReference type="OrthoDB" id="8415845at2759"/>
<dbReference type="EMBL" id="HAEJ01002902">
    <property type="protein sequence ID" value="SBS43359.1"/>
    <property type="molecule type" value="Transcribed_RNA"/>
</dbReference>
<feature type="chain" id="PRO_5044555120" evidence="3">
    <location>
        <begin position="19"/>
        <end position="142"/>
    </location>
</feature>
<dbReference type="GO" id="GO:0031982">
    <property type="term" value="C:vesicle"/>
    <property type="evidence" value="ECO:0007669"/>
    <property type="project" value="TreeGrafter"/>
</dbReference>
<dbReference type="Gene3D" id="3.10.450.10">
    <property type="match status" value="1"/>
</dbReference>
<dbReference type="PANTHER" id="PTHR46186:SF12">
    <property type="entry name" value="CYSTATIN C (AMYLOID ANGIOPATHY AND CEREBRAL HEMORRHAGE)-RELATED"/>
    <property type="match status" value="1"/>
</dbReference>
<name>A0A1A8U4W8_NOTFU</name>
<keyword evidence="8" id="KW-1185">Reference proteome</keyword>
<dbReference type="Pfam" id="PF00031">
    <property type="entry name" value="Cystatin"/>
    <property type="match status" value="1"/>
</dbReference>
<comment type="similarity">
    <text evidence="1">Belongs to the cystatin family.</text>
</comment>
<reference evidence="5" key="4">
    <citation type="submission" date="2020-03" db="EMBL/GenBank/DDBJ databases">
        <title>Intra-Species Differences in Population Size shape Life History and Genome Evolution.</title>
        <authorList>
            <person name="Willemsen D."/>
            <person name="Cui R."/>
            <person name="Valenzano D.R."/>
        </authorList>
    </citation>
    <scope>NUCLEOTIDE SEQUENCE</scope>
    <source>
        <strain evidence="5">GRZ</strain>
        <tissue evidence="5">Whole</tissue>
    </source>
</reference>
<accession>A0A1A8U4W8</accession>
<feature type="signal peptide" evidence="3">
    <location>
        <begin position="1"/>
        <end position="18"/>
    </location>
</feature>
<sequence>MWKVVLLFFAALIAAVLPIPGGLFDIKANDTDVQEVLSFFTIQHNNGTNDTYLHQVREVVRVQAQVVAGLKYYFTVNMARSTCRKDDAEEDSSKKDYVNKDDAKKEECVIQTEPALAHSYQCTFTVWSRRWLNDTRLLEHKC</sequence>
<evidence type="ECO:0000259" key="4">
    <source>
        <dbReference type="SMART" id="SM00043"/>
    </source>
</evidence>
<dbReference type="FunFam" id="3.10.450.10:FF:000004">
    <property type="entry name" value="Cystatin C"/>
    <property type="match status" value="1"/>
</dbReference>